<dbReference type="KEGG" id="pais:PFX98_02625"/>
<dbReference type="EMBL" id="CP116346">
    <property type="protein sequence ID" value="WIT12518.1"/>
    <property type="molecule type" value="Genomic_DNA"/>
</dbReference>
<protein>
    <submittedName>
        <fullName evidence="1">Uncharacterized protein</fullName>
    </submittedName>
</protein>
<organism evidence="1 2">
    <name type="scientific">Paucibacter sediminis</name>
    <dbReference type="NCBI Taxonomy" id="3019553"/>
    <lineage>
        <taxon>Bacteria</taxon>
        <taxon>Pseudomonadati</taxon>
        <taxon>Pseudomonadota</taxon>
        <taxon>Betaproteobacteria</taxon>
        <taxon>Burkholderiales</taxon>
        <taxon>Sphaerotilaceae</taxon>
        <taxon>Roseateles</taxon>
    </lineage>
</organism>
<evidence type="ECO:0000313" key="2">
    <source>
        <dbReference type="Proteomes" id="UP001177769"/>
    </source>
</evidence>
<name>A0AA95SLS3_9BURK</name>
<dbReference type="RefSeq" id="WP_285233616.1">
    <property type="nucleotide sequence ID" value="NZ_CP116346.1"/>
</dbReference>
<keyword evidence="2" id="KW-1185">Reference proteome</keyword>
<dbReference type="AlphaFoldDB" id="A0AA95SLS3"/>
<accession>A0AA95SLS3</accession>
<gene>
    <name evidence="1" type="ORF">PFX98_02625</name>
</gene>
<evidence type="ECO:0000313" key="1">
    <source>
        <dbReference type="EMBL" id="WIT12518.1"/>
    </source>
</evidence>
<proteinExistence type="predicted"/>
<dbReference type="Proteomes" id="UP001177769">
    <property type="component" value="Chromosome"/>
</dbReference>
<sequence length="215" mass="22821">MIELPKIPKPPGADQGPRWFQIAVALSMVLSAGAALVSAFRTSATMSALVEQNAKLVRAGSTPILQWGTSNSDGKGNATLIYTVENAGTGPARVVWMELRYKGEPLKSARDVIKAAAKDIGVDSINLNSTMTGSIAGDVLVAGRVRELFNWVLPDKSNAAGQRLWAATDAARQHLSAEACYCSVFDDCWLTKFDGQVPQPVAMCQAEGKVNVNGS</sequence>
<reference evidence="1" key="1">
    <citation type="submission" date="2023-01" db="EMBL/GenBank/DDBJ databases">
        <title>Whole genome sequence of Paucibacter sp. S2-9 isolated from pond sediment.</title>
        <authorList>
            <person name="Jung J.Y."/>
        </authorList>
    </citation>
    <scope>NUCLEOTIDE SEQUENCE</scope>
    <source>
        <strain evidence="1">S2-9</strain>
    </source>
</reference>